<gene>
    <name evidence="1" type="ORF">LTR37_008609</name>
</gene>
<comment type="caution">
    <text evidence="1">The sequence shown here is derived from an EMBL/GenBank/DDBJ whole genome shotgun (WGS) entry which is preliminary data.</text>
</comment>
<evidence type="ECO:0000313" key="2">
    <source>
        <dbReference type="Proteomes" id="UP001281147"/>
    </source>
</evidence>
<sequence>MATPYLLNTRGEAVVSELYALQYACKHEYHRLKDLEMDRRQAETIYSQVEQPTAEEEVAEARSLSINLKQQHQRTAPTIDNSMEELGDRATRELARLNGLSKSGQQDADRRAVRKARRAAWLYLDATKEESTSEELAGITIAQGPVQASLKADHILSLEQLQLLMEDSSREEFNLSQVCRRLITVSASRHELEEELSTSKNSLDTVKSQLRTATEKNQSKTQQILELERTEKELTQGLKFVKDARDKIQEQLIQADEALGSSIRKTDYDSMFAQLKKKHGEALETERISWRNDSDRRLSNLKSTHGVELAELREQQEIERNRLREAKTTAEAKADSAETREQSARSRVADMELQIVSLQAQSAQGEDAKNERISELSGQLSKERALGDERLNDKNQYCAQVSRLNEDVAEQKRKLSETETQSKRREQAKAEEMAKLAEGNRLLTEEVETLRQGADVLREAQQENSHLRDTKTAIERNLEAALAREATIQEQLKLSQEQQANMTRQVKKATADVREMTAERDGMSKSVRHADGRYNRLEFEFRQMKKETHSRQKRLEESKAKTEHEPEVVASDEARAIDTLTDVVRELSLGDIVDGNVLEAVRKMKLKQQQDASQLHMDTLSTQKKLIEAFRSAALVVTEEALAETTVRRIVQGICETNSTTSSTTRVSLVVQSQAWQWDISKVDGHHLLCGGSEDPHKATRKLWLHACSLSDGLASALQLTEQVRQNLVNRDNDDNDDNARYVLAATHQFTKRLVEMANNTPEQTLRTLGFILCRCMELLLRMRARVSLQELQQLHTQILAAMPAELPGTEQPLLGGLLEWLRQVLYEPEKAQSLLRIVSALPYLSPAPLADYPDLPKPNGNRTLLGGPTCNLVIDWDCASICEYDPDEFMPAGSYSTDNLLLLLTSRSSVGFPSAWTLAILLAVTLDVYGSYDDKRILNWVVCALNGIDRA</sequence>
<keyword evidence="2" id="KW-1185">Reference proteome</keyword>
<organism evidence="1 2">
    <name type="scientific">Vermiconidia calcicola</name>
    <dbReference type="NCBI Taxonomy" id="1690605"/>
    <lineage>
        <taxon>Eukaryota</taxon>
        <taxon>Fungi</taxon>
        <taxon>Dikarya</taxon>
        <taxon>Ascomycota</taxon>
        <taxon>Pezizomycotina</taxon>
        <taxon>Dothideomycetes</taxon>
        <taxon>Dothideomycetidae</taxon>
        <taxon>Mycosphaerellales</taxon>
        <taxon>Extremaceae</taxon>
        <taxon>Vermiconidia</taxon>
    </lineage>
</organism>
<reference evidence="1" key="1">
    <citation type="submission" date="2023-07" db="EMBL/GenBank/DDBJ databases">
        <title>Black Yeasts Isolated from many extreme environments.</title>
        <authorList>
            <person name="Coleine C."/>
            <person name="Stajich J.E."/>
            <person name="Selbmann L."/>
        </authorList>
    </citation>
    <scope>NUCLEOTIDE SEQUENCE</scope>
    <source>
        <strain evidence="1">CCFEE 5714</strain>
    </source>
</reference>
<name>A0ACC3NAJ7_9PEZI</name>
<dbReference type="EMBL" id="JAUTXU010000064">
    <property type="protein sequence ID" value="KAK3713176.1"/>
    <property type="molecule type" value="Genomic_DNA"/>
</dbReference>
<dbReference type="Proteomes" id="UP001281147">
    <property type="component" value="Unassembled WGS sequence"/>
</dbReference>
<accession>A0ACC3NAJ7</accession>
<protein>
    <submittedName>
        <fullName evidence="1">Uncharacterized protein</fullName>
    </submittedName>
</protein>
<proteinExistence type="predicted"/>
<evidence type="ECO:0000313" key="1">
    <source>
        <dbReference type="EMBL" id="KAK3713176.1"/>
    </source>
</evidence>